<keyword evidence="2" id="KW-0964">Secreted</keyword>
<gene>
    <name evidence="4" type="ORF">GL284_01605</name>
</gene>
<dbReference type="GO" id="GO:0005576">
    <property type="term" value="C:extracellular region"/>
    <property type="evidence" value="ECO:0007669"/>
    <property type="project" value="UniProtKB-SubCell"/>
</dbReference>
<dbReference type="PANTHER" id="PTHR38340">
    <property type="entry name" value="S-LAYER PROTEIN"/>
    <property type="match status" value="1"/>
</dbReference>
<evidence type="ECO:0000256" key="3">
    <source>
        <dbReference type="SAM" id="MobiDB-lite"/>
    </source>
</evidence>
<dbReference type="Proteomes" id="UP000478740">
    <property type="component" value="Unassembled WGS sequence"/>
</dbReference>
<accession>A0A6L6IV65</accession>
<name>A0A6L6IV65_9RHOB</name>
<evidence type="ECO:0000313" key="4">
    <source>
        <dbReference type="EMBL" id="MTH62960.1"/>
    </source>
</evidence>
<feature type="region of interest" description="Disordered" evidence="3">
    <location>
        <begin position="292"/>
        <end position="312"/>
    </location>
</feature>
<evidence type="ECO:0008006" key="6">
    <source>
        <dbReference type="Google" id="ProtNLM"/>
    </source>
</evidence>
<evidence type="ECO:0000256" key="1">
    <source>
        <dbReference type="ARBA" id="ARBA00004613"/>
    </source>
</evidence>
<dbReference type="AlphaFoldDB" id="A0A6L6IV65"/>
<protein>
    <recommendedName>
        <fullName evidence="6">Calcium-binding protein</fullName>
    </recommendedName>
</protein>
<comment type="caution">
    <text evidence="4">The sequence shown here is derived from an EMBL/GenBank/DDBJ whole genome shotgun (WGS) entry which is preliminary data.</text>
</comment>
<dbReference type="Gene3D" id="2.150.10.10">
    <property type="entry name" value="Serralysin-like metalloprotease, C-terminal"/>
    <property type="match status" value="2"/>
</dbReference>
<organism evidence="4 5">
    <name type="scientific">Paracoccus shanxieyensis</name>
    <dbReference type="NCBI Taxonomy" id="2675752"/>
    <lineage>
        <taxon>Bacteria</taxon>
        <taxon>Pseudomonadati</taxon>
        <taxon>Pseudomonadota</taxon>
        <taxon>Alphaproteobacteria</taxon>
        <taxon>Rhodobacterales</taxon>
        <taxon>Paracoccaceae</taxon>
        <taxon>Paracoccus</taxon>
    </lineage>
</organism>
<dbReference type="SUPFAM" id="SSF51120">
    <property type="entry name" value="beta-Roll"/>
    <property type="match status" value="2"/>
</dbReference>
<proteinExistence type="predicted"/>
<dbReference type="InterPro" id="IPR018511">
    <property type="entry name" value="Hemolysin-typ_Ca-bd_CS"/>
</dbReference>
<dbReference type="RefSeq" id="WP_155042890.1">
    <property type="nucleotide sequence ID" value="NZ_WMIH01000001.1"/>
</dbReference>
<comment type="subcellular location">
    <subcellularLocation>
        <location evidence="1">Secreted</location>
    </subcellularLocation>
</comment>
<dbReference type="InterPro" id="IPR050557">
    <property type="entry name" value="RTX_toxin/Mannuronan_C5-epim"/>
</dbReference>
<reference evidence="4 5" key="1">
    <citation type="submission" date="2019-11" db="EMBL/GenBank/DDBJ databases">
        <authorList>
            <person name="Dong K."/>
        </authorList>
    </citation>
    <scope>NUCLEOTIDE SEQUENCE [LARGE SCALE GENOMIC DNA]</scope>
    <source>
        <strain evidence="4 5">DK608</strain>
    </source>
</reference>
<sequence length="392" mass="40888">MPTQNSDILRATTINQTIYGGGGADLFYWNPAHGGATFHGGDTNEQYDPNPYFDRSGGDRLIVEGNQGVNIRFTTTEDGTAKSGASVLTFTGMERLYLGAGNDTVNGAKAEILAAHHGTPVHGLTVYGGDGNDSIIGTSTADFIDGGAGNDTMRAGAGDDVIQSSTGDDLIYGGAGNDNIRWGQGNFNEIVGHDTVYGGAGNDLMNVWIKDGWTENGPGVAVQITRIHNDGSFAGASETTIGGGASSLRFFGMEQVWTHEGRDTIDGSGAQISGSGAGFHANTRWGDDRVIGSGGDDTLEGGEGRDTITGGRGDDLISANGDFFSWRAPGDGDRDTLIFRAGDGHDTVLGFDRGIDVLDLGGRSYTVSETDRGTLLTMGQDSILLSNVFDFS</sequence>
<dbReference type="PRINTS" id="PR00313">
    <property type="entry name" value="CABNDNGRPT"/>
</dbReference>
<evidence type="ECO:0000313" key="5">
    <source>
        <dbReference type="Proteomes" id="UP000478740"/>
    </source>
</evidence>
<keyword evidence="5" id="KW-1185">Reference proteome</keyword>
<dbReference type="PROSITE" id="PS00330">
    <property type="entry name" value="HEMOLYSIN_CALCIUM"/>
    <property type="match status" value="2"/>
</dbReference>
<dbReference type="EMBL" id="WMII01000001">
    <property type="protein sequence ID" value="MTH62960.1"/>
    <property type="molecule type" value="Genomic_DNA"/>
</dbReference>
<dbReference type="InterPro" id="IPR011049">
    <property type="entry name" value="Serralysin-like_metalloprot_C"/>
</dbReference>
<dbReference type="PANTHER" id="PTHR38340:SF1">
    <property type="entry name" value="S-LAYER PROTEIN"/>
    <property type="match status" value="1"/>
</dbReference>
<dbReference type="GO" id="GO:0005509">
    <property type="term" value="F:calcium ion binding"/>
    <property type="evidence" value="ECO:0007669"/>
    <property type="project" value="InterPro"/>
</dbReference>
<dbReference type="InterPro" id="IPR001343">
    <property type="entry name" value="Hemolysn_Ca-bd"/>
</dbReference>
<dbReference type="Pfam" id="PF00353">
    <property type="entry name" value="HemolysinCabind"/>
    <property type="match status" value="5"/>
</dbReference>
<evidence type="ECO:0000256" key="2">
    <source>
        <dbReference type="ARBA" id="ARBA00022525"/>
    </source>
</evidence>